<dbReference type="AlphaFoldDB" id="A0A9P8CZX1"/>
<dbReference type="GO" id="GO:0005829">
    <property type="term" value="C:cytosol"/>
    <property type="evidence" value="ECO:0007669"/>
    <property type="project" value="TreeGrafter"/>
</dbReference>
<feature type="compositionally biased region" description="Acidic residues" evidence="1">
    <location>
        <begin position="499"/>
        <end position="508"/>
    </location>
</feature>
<feature type="region of interest" description="Disordered" evidence="1">
    <location>
        <begin position="492"/>
        <end position="546"/>
    </location>
</feature>
<feature type="compositionally biased region" description="Polar residues" evidence="1">
    <location>
        <begin position="691"/>
        <end position="700"/>
    </location>
</feature>
<name>A0A9P8CZX1_MORAP</name>
<feature type="compositionally biased region" description="Basic residues" evidence="1">
    <location>
        <begin position="736"/>
        <end position="750"/>
    </location>
</feature>
<dbReference type="InterPro" id="IPR027417">
    <property type="entry name" value="P-loop_NTPase"/>
</dbReference>
<evidence type="ECO:0000256" key="1">
    <source>
        <dbReference type="SAM" id="MobiDB-lite"/>
    </source>
</evidence>
<gene>
    <name evidence="2" type="ORF">KVV02_008713</name>
</gene>
<dbReference type="GO" id="GO:0005634">
    <property type="term" value="C:nucleus"/>
    <property type="evidence" value="ECO:0007669"/>
    <property type="project" value="TreeGrafter"/>
</dbReference>
<evidence type="ECO:0000313" key="2">
    <source>
        <dbReference type="EMBL" id="KAG9327083.1"/>
    </source>
</evidence>
<comment type="caution">
    <text evidence="2">The sequence shown here is derived from an EMBL/GenBank/DDBJ whole genome shotgun (WGS) entry which is preliminary data.</text>
</comment>
<dbReference type="GO" id="GO:0005525">
    <property type="term" value="F:GTP binding"/>
    <property type="evidence" value="ECO:0007669"/>
    <property type="project" value="InterPro"/>
</dbReference>
<feature type="compositionally biased region" description="Polar residues" evidence="1">
    <location>
        <begin position="644"/>
        <end position="658"/>
    </location>
</feature>
<sequence>MFQKLWPFNSSHQNGAPQAHEPLDHGVSTKVKPIHASFNKGIPLNSMHLPHIIHRRPPATPNNLKPQLKIVIRGDIRTGKTSVFERLQGHPFRSEHDYQTTAQIQVANIPWQYAPTKDIIKVEVWDVVDKGIQAGDLKASSNSALKIDNNTPTSPTKAKPVIDVDSAPHAAFALDASTIDVYRNTNGVILVYDVSKPWTFDYAAKALADTPTNIPVLILSNFSDDSNPRPVVASDRVEALMKEHNNARAVLPCAPANLVRHLETSMKTGLGLKEVHESFGIPFLNVLRETHRKQFEQKTLEIEELLRTLDGHAHDQSARRHSQKSLHTAPVLSAKDEPTMKKLPPLPASIQTSGLAIHSEPRTSSPTSPARKTRNEHTNVDILSPTPLSAHAPAVLLDFNTGKIEDEFFQNVDLNSTTSSAVGQDPSLSPNNRAQEEPVLDGNPMVARDEDIGDSSRDELADSTLHQAQAPVWIPGQVEKELLSRHMVKGAEETRLQEQEETEDEDNGLEQQHDPKDFEAMEDSDCSTHDFAPRSHRNHQDSDVESQIDFPVASAMYFEHEREGSGFAQHSVEDVGEEAVHSGQPTSSAVLSGYEEIADGHGDNPWGSTGNLLHSAAVLQKNIAGPDEDAEQAAEDRNEDTPISVPSTAESTHHNANSVIGPDNGKRSVDLNTLLTKSHKESDVSIEEPSPTLSIQTGSPGVSAEDEDEDESSSTMTPAASLAVVATDDGSEADKKKTKKKGKKKGKKGK</sequence>
<accession>A0A9P8CZX1</accession>
<feature type="region of interest" description="Disordered" evidence="1">
    <location>
        <begin position="417"/>
        <end position="468"/>
    </location>
</feature>
<reference evidence="2" key="1">
    <citation type="submission" date="2021-07" db="EMBL/GenBank/DDBJ databases">
        <title>Draft genome of Mortierella alpina, strain LL118, isolated from an aspen leaf litter sample.</title>
        <authorList>
            <person name="Yang S."/>
            <person name="Vinatzer B.A."/>
        </authorList>
    </citation>
    <scope>NUCLEOTIDE SEQUENCE</scope>
    <source>
        <strain evidence="2">LL118</strain>
    </source>
</reference>
<evidence type="ECO:0000313" key="3">
    <source>
        <dbReference type="Proteomes" id="UP000717515"/>
    </source>
</evidence>
<dbReference type="PROSITE" id="PS51419">
    <property type="entry name" value="RAB"/>
    <property type="match status" value="1"/>
</dbReference>
<feature type="region of interest" description="Disordered" evidence="1">
    <location>
        <begin position="621"/>
        <end position="750"/>
    </location>
</feature>
<proteinExistence type="predicted"/>
<dbReference type="PANTHER" id="PTHR14932">
    <property type="entry name" value="RAS GTPASE-RELATED"/>
    <property type="match status" value="1"/>
</dbReference>
<protein>
    <submittedName>
        <fullName evidence="2">Uncharacterized protein</fullName>
    </submittedName>
</protein>
<dbReference type="PANTHER" id="PTHR14932:SF1">
    <property type="entry name" value="RAB-LIKE PROTEIN 6"/>
    <property type="match status" value="1"/>
</dbReference>
<feature type="compositionally biased region" description="Basic and acidic residues" evidence="1">
    <location>
        <begin position="526"/>
        <end position="542"/>
    </location>
</feature>
<dbReference type="SMART" id="SM00175">
    <property type="entry name" value="RAB"/>
    <property type="match status" value="1"/>
</dbReference>
<feature type="compositionally biased region" description="Basic and acidic residues" evidence="1">
    <location>
        <begin position="447"/>
        <end position="460"/>
    </location>
</feature>
<dbReference type="SUPFAM" id="SSF52540">
    <property type="entry name" value="P-loop containing nucleoside triphosphate hydrolases"/>
    <property type="match status" value="1"/>
</dbReference>
<feature type="region of interest" description="Disordered" evidence="1">
    <location>
        <begin position="1"/>
        <end position="24"/>
    </location>
</feature>
<feature type="compositionally biased region" description="Polar residues" evidence="1">
    <location>
        <begin position="417"/>
        <end position="433"/>
    </location>
</feature>
<dbReference type="Gene3D" id="3.40.50.300">
    <property type="entry name" value="P-loop containing nucleotide triphosphate hydrolases"/>
    <property type="match status" value="1"/>
</dbReference>
<dbReference type="Proteomes" id="UP000717515">
    <property type="component" value="Unassembled WGS sequence"/>
</dbReference>
<feature type="region of interest" description="Disordered" evidence="1">
    <location>
        <begin position="313"/>
        <end position="386"/>
    </location>
</feature>
<organism evidence="2 3">
    <name type="scientific">Mortierella alpina</name>
    <name type="common">Oleaginous fungus</name>
    <name type="synonym">Mortierella renispora</name>
    <dbReference type="NCBI Taxonomy" id="64518"/>
    <lineage>
        <taxon>Eukaryota</taxon>
        <taxon>Fungi</taxon>
        <taxon>Fungi incertae sedis</taxon>
        <taxon>Mucoromycota</taxon>
        <taxon>Mortierellomycotina</taxon>
        <taxon>Mortierellomycetes</taxon>
        <taxon>Mortierellales</taxon>
        <taxon>Mortierellaceae</taxon>
        <taxon>Mortierella</taxon>
    </lineage>
</organism>
<dbReference type="InterPro" id="IPR040385">
    <property type="entry name" value="RABL6"/>
</dbReference>
<dbReference type="EMBL" id="JAIFTL010000009">
    <property type="protein sequence ID" value="KAG9327083.1"/>
    <property type="molecule type" value="Genomic_DNA"/>
</dbReference>